<evidence type="ECO:0000256" key="1">
    <source>
        <dbReference type="SAM" id="MobiDB-lite"/>
    </source>
</evidence>
<evidence type="ECO:0000313" key="2">
    <source>
        <dbReference type="EMBL" id="PAT34404.1"/>
    </source>
</evidence>
<organism evidence="2 3">
    <name type="scientific">Vandammella animalimorsus</name>
    <dbReference type="NCBI Taxonomy" id="2029117"/>
    <lineage>
        <taxon>Bacteria</taxon>
        <taxon>Pseudomonadati</taxon>
        <taxon>Pseudomonadota</taxon>
        <taxon>Betaproteobacteria</taxon>
        <taxon>Burkholderiales</taxon>
        <taxon>Comamonadaceae</taxon>
        <taxon>Vandammella</taxon>
    </lineage>
</organism>
<evidence type="ECO:0008006" key="4">
    <source>
        <dbReference type="Google" id="ProtNLM"/>
    </source>
</evidence>
<dbReference type="Gene3D" id="1.25.40.10">
    <property type="entry name" value="Tetratricopeptide repeat domain"/>
    <property type="match status" value="1"/>
</dbReference>
<dbReference type="InterPro" id="IPR011990">
    <property type="entry name" value="TPR-like_helical_dom_sf"/>
</dbReference>
<feature type="compositionally biased region" description="Polar residues" evidence="1">
    <location>
        <begin position="9"/>
        <end position="18"/>
    </location>
</feature>
<dbReference type="AlphaFoldDB" id="A0A2A2A9L3"/>
<comment type="caution">
    <text evidence="2">The sequence shown here is derived from an EMBL/GenBank/DDBJ whole genome shotgun (WGS) entry which is preliminary data.</text>
</comment>
<dbReference type="Proteomes" id="UP000217999">
    <property type="component" value="Unassembled WGS sequence"/>
</dbReference>
<sequence length="330" mass="36685">MLGAASWALAQSPTSPASPEQLCDTVASPLDPQRPPEVKPRTFTAGRALQDTIAACLKAIEKHPKQARYAYQLGNAYFLQLQEYELQNLFNHKGQGASRRDMAKAWQLKALASGARQQYRRAADAGYLAGHYGLALMQLHELQPVPWPALQEHHQALQAKAPALAHVLQGRWHSHQFLEVQDKPQAQEHLTQSRQHYQQAIDLGLPQALLALASSYQQPNKGQDGEKYLQTLAKAAQLDIGMARSLYARALYRLGRNEEADALLAELEQAAATDADARVEMHYLQAQRLINGHSGVRVNIPQAMELLKQAAQAGHVLARHELLDLHGRWQ</sequence>
<accession>A0A2A2A9L3</accession>
<dbReference type="EMBL" id="NSJF01000004">
    <property type="protein sequence ID" value="PAT34404.1"/>
    <property type="molecule type" value="Genomic_DNA"/>
</dbReference>
<dbReference type="SUPFAM" id="SSF81901">
    <property type="entry name" value="HCP-like"/>
    <property type="match status" value="1"/>
</dbReference>
<gene>
    <name evidence="2" type="ORF">CK620_09330</name>
</gene>
<evidence type="ECO:0000313" key="3">
    <source>
        <dbReference type="Proteomes" id="UP000217999"/>
    </source>
</evidence>
<feature type="region of interest" description="Disordered" evidence="1">
    <location>
        <begin position="1"/>
        <end position="39"/>
    </location>
</feature>
<reference evidence="2 3" key="1">
    <citation type="submission" date="2017-08" db="EMBL/GenBank/DDBJ databases">
        <title>WGS of Clinical strains of the CDC Group NO-1 linked to zoonotic infections in humans.</title>
        <authorList>
            <person name="Bernier A.-M."/>
            <person name="Bernard K."/>
        </authorList>
    </citation>
    <scope>NUCLEOTIDE SEQUENCE [LARGE SCALE GENOMIC DNA]</scope>
    <source>
        <strain evidence="2 3">NML03-0146</strain>
    </source>
</reference>
<name>A0A2A2A9L3_9BURK</name>
<protein>
    <recommendedName>
        <fullName evidence="4">Sel1 repeat family protein</fullName>
    </recommendedName>
</protein>
<proteinExistence type="predicted"/>